<evidence type="ECO:0000313" key="3">
    <source>
        <dbReference type="Proteomes" id="UP000272025"/>
    </source>
</evidence>
<name>A0A3N2PJG8_SODAK</name>
<keyword evidence="3" id="KW-1185">Reference proteome</keyword>
<gene>
    <name evidence="2" type="ORF">SODALDRAFT_382252</name>
</gene>
<evidence type="ECO:0000256" key="1">
    <source>
        <dbReference type="SAM" id="MobiDB-lite"/>
    </source>
</evidence>
<reference evidence="2 3" key="1">
    <citation type="journal article" date="2018" name="Mol. Ecol.">
        <title>The obligate alkalophilic soda-lake fungus Sodiomyces alkalinus has shifted to a protein diet.</title>
        <authorList>
            <person name="Grum-Grzhimaylo A.A."/>
            <person name="Falkoski D.L."/>
            <person name="van den Heuvel J."/>
            <person name="Valero-Jimenez C.A."/>
            <person name="Min B."/>
            <person name="Choi I.G."/>
            <person name="Lipzen A."/>
            <person name="Daum C.G."/>
            <person name="Aanen D.K."/>
            <person name="Tsang A."/>
            <person name="Henrissat B."/>
            <person name="Bilanenko E.N."/>
            <person name="de Vries R.P."/>
            <person name="van Kan J.A.L."/>
            <person name="Grigoriev I.V."/>
            <person name="Debets A.J.M."/>
        </authorList>
    </citation>
    <scope>NUCLEOTIDE SEQUENCE [LARGE SCALE GENOMIC DNA]</scope>
    <source>
        <strain evidence="2 3">F11</strain>
    </source>
</reference>
<dbReference type="GeneID" id="39583694"/>
<evidence type="ECO:0000313" key="2">
    <source>
        <dbReference type="EMBL" id="ROT34678.1"/>
    </source>
</evidence>
<dbReference type="EMBL" id="ML119066">
    <property type="protein sequence ID" value="ROT34678.1"/>
    <property type="molecule type" value="Genomic_DNA"/>
</dbReference>
<accession>A0A3N2PJG8</accession>
<dbReference type="Proteomes" id="UP000272025">
    <property type="component" value="Unassembled WGS sequence"/>
</dbReference>
<organism evidence="2 3">
    <name type="scientific">Sodiomyces alkalinus (strain CBS 110278 / VKM F-3762 / F11)</name>
    <name type="common">Alkaliphilic filamentous fungus</name>
    <dbReference type="NCBI Taxonomy" id="1314773"/>
    <lineage>
        <taxon>Eukaryota</taxon>
        <taxon>Fungi</taxon>
        <taxon>Dikarya</taxon>
        <taxon>Ascomycota</taxon>
        <taxon>Pezizomycotina</taxon>
        <taxon>Sordariomycetes</taxon>
        <taxon>Hypocreomycetidae</taxon>
        <taxon>Glomerellales</taxon>
        <taxon>Plectosphaerellaceae</taxon>
        <taxon>Sodiomyces</taxon>
    </lineage>
</organism>
<protein>
    <submittedName>
        <fullName evidence="2">Uncharacterized protein</fullName>
    </submittedName>
</protein>
<proteinExistence type="predicted"/>
<dbReference type="AlphaFoldDB" id="A0A3N2PJG8"/>
<feature type="region of interest" description="Disordered" evidence="1">
    <location>
        <begin position="59"/>
        <end position="83"/>
    </location>
</feature>
<dbReference type="RefSeq" id="XP_028462484.1">
    <property type="nucleotide sequence ID" value="XM_028615217.1"/>
</dbReference>
<sequence>MLLIANKEEPHCKAPPTLSSHFQCFKPTLFPRSSAARQRIMKKGICDPRGDRCRDFARPRQERAAHQAAAMASVPDGNDKDPHPSAYESTIVSVLLINYCVRAGHMFRIARNFFSHPCELEQSGLLYHDGTHPRQAQEPGARDGGRTPMLDGHDATTRSFWPCFLTGFLRTVVTNPCTLALLRGGLQRTMYIRSNQCPGSNGAIAFESNASILYVHLVILPNWAGHLV</sequence>